<name>A0A4R6YRC6_9GAMM</name>
<reference evidence="4 5" key="1">
    <citation type="submission" date="2019-03" db="EMBL/GenBank/DDBJ databases">
        <title>Genomic Encyclopedia of Type Strains, Phase IV (KMG-IV): sequencing the most valuable type-strain genomes for metagenomic binning, comparative biology and taxonomic classification.</title>
        <authorList>
            <person name="Goeker M."/>
        </authorList>
    </citation>
    <scope>NUCLEOTIDE SEQUENCE [LARGE SCALE GENOMIC DNA]</scope>
    <source>
        <strain evidence="4 5">DSM 21667</strain>
    </source>
</reference>
<dbReference type="InterPro" id="IPR000073">
    <property type="entry name" value="AB_hydrolase_1"/>
</dbReference>
<dbReference type="RefSeq" id="WP_133820378.1">
    <property type="nucleotide sequence ID" value="NZ_SNZH01000013.1"/>
</dbReference>
<feature type="active site" description="Nucleophile" evidence="2">
    <location>
        <position position="150"/>
    </location>
</feature>
<dbReference type="AlphaFoldDB" id="A0A4R6YRC6"/>
<dbReference type="GO" id="GO:0009092">
    <property type="term" value="P:homoserine metabolic process"/>
    <property type="evidence" value="ECO:0007669"/>
    <property type="project" value="TreeGrafter"/>
</dbReference>
<sequence>MTLANASSFAAFDTTVFAYESAAFLQPIPRPARSEAVVRIQPKYGSEAVKVTLRYFWHGAADAPTVIVQGGISASRDVCSQGGNAGWWDDLVGNGKPLDLDCHRVLSIDWLAASDLGGGISVSSEDQAQALVALLDALGIAQAKAYIGSSYGAMVGLALATLAPRRIGRLVAISGAHRAHPLATALRAIQREIVRGGIASGDIAGALGLARQLAMTTYRGAEEFAERFDAAPEFRDGRFHFPVEDYLGAAGRKFVARFDAQRYLSLSESIDLHRIDATAVQVPCDVIAVSSDRLVPTTDLRELAAVAACATYHEIDSIYGHDAFLKETGRVGALVANALSCC</sequence>
<dbReference type="PANTHER" id="PTHR32268:SF11">
    <property type="entry name" value="HOMOSERINE O-ACETYLTRANSFERASE"/>
    <property type="match status" value="1"/>
</dbReference>
<evidence type="ECO:0000256" key="1">
    <source>
        <dbReference type="ARBA" id="ARBA00022679"/>
    </source>
</evidence>
<evidence type="ECO:0000259" key="3">
    <source>
        <dbReference type="Pfam" id="PF00561"/>
    </source>
</evidence>
<protein>
    <submittedName>
        <fullName evidence="4">Homoserine O-acetyltransferase</fullName>
    </submittedName>
</protein>
<dbReference type="SUPFAM" id="SSF53474">
    <property type="entry name" value="alpha/beta-Hydrolases"/>
    <property type="match status" value="1"/>
</dbReference>
<dbReference type="PANTHER" id="PTHR32268">
    <property type="entry name" value="HOMOSERINE O-ACETYLTRANSFERASE"/>
    <property type="match status" value="1"/>
</dbReference>
<dbReference type="PIRSF" id="PIRSF000443">
    <property type="entry name" value="Homoser_Ac_trans"/>
    <property type="match status" value="1"/>
</dbReference>
<dbReference type="GO" id="GO:0004414">
    <property type="term" value="F:homoserine O-acetyltransferase activity"/>
    <property type="evidence" value="ECO:0007669"/>
    <property type="project" value="TreeGrafter"/>
</dbReference>
<evidence type="ECO:0000313" key="5">
    <source>
        <dbReference type="Proteomes" id="UP000295293"/>
    </source>
</evidence>
<proteinExistence type="predicted"/>
<keyword evidence="5" id="KW-1185">Reference proteome</keyword>
<dbReference type="Gene3D" id="3.40.50.1820">
    <property type="entry name" value="alpha/beta hydrolase"/>
    <property type="match status" value="1"/>
</dbReference>
<feature type="active site" evidence="2">
    <location>
        <position position="321"/>
    </location>
</feature>
<dbReference type="OrthoDB" id="9800754at2"/>
<evidence type="ECO:0000256" key="2">
    <source>
        <dbReference type="PIRSR" id="PIRSR000443-1"/>
    </source>
</evidence>
<feature type="active site" evidence="2">
    <location>
        <position position="292"/>
    </location>
</feature>
<comment type="caution">
    <text evidence="4">The sequence shown here is derived from an EMBL/GenBank/DDBJ whole genome shotgun (WGS) entry which is preliminary data.</text>
</comment>
<dbReference type="EMBL" id="SNZH01000013">
    <property type="protein sequence ID" value="TDR40429.1"/>
    <property type="molecule type" value="Genomic_DNA"/>
</dbReference>
<keyword evidence="1 4" id="KW-0808">Transferase</keyword>
<dbReference type="NCBIfam" id="NF006449">
    <property type="entry name" value="PRK08775.1"/>
    <property type="match status" value="1"/>
</dbReference>
<dbReference type="GO" id="GO:0009086">
    <property type="term" value="P:methionine biosynthetic process"/>
    <property type="evidence" value="ECO:0007669"/>
    <property type="project" value="TreeGrafter"/>
</dbReference>
<dbReference type="InterPro" id="IPR008220">
    <property type="entry name" value="HAT_MetX-like"/>
</dbReference>
<dbReference type="Pfam" id="PF00561">
    <property type="entry name" value="Abhydrolase_1"/>
    <property type="match status" value="1"/>
</dbReference>
<organism evidence="4 5">
    <name type="scientific">Tahibacter aquaticus</name>
    <dbReference type="NCBI Taxonomy" id="520092"/>
    <lineage>
        <taxon>Bacteria</taxon>
        <taxon>Pseudomonadati</taxon>
        <taxon>Pseudomonadota</taxon>
        <taxon>Gammaproteobacteria</taxon>
        <taxon>Lysobacterales</taxon>
        <taxon>Rhodanobacteraceae</taxon>
        <taxon>Tahibacter</taxon>
    </lineage>
</organism>
<gene>
    <name evidence="4" type="ORF">DFR29_113129</name>
</gene>
<evidence type="ECO:0000313" key="4">
    <source>
        <dbReference type="EMBL" id="TDR40429.1"/>
    </source>
</evidence>
<dbReference type="InterPro" id="IPR029058">
    <property type="entry name" value="AB_hydrolase_fold"/>
</dbReference>
<feature type="domain" description="AB hydrolase-1" evidence="3">
    <location>
        <begin position="66"/>
        <end position="327"/>
    </location>
</feature>
<dbReference type="Proteomes" id="UP000295293">
    <property type="component" value="Unassembled WGS sequence"/>
</dbReference>
<accession>A0A4R6YRC6</accession>